<dbReference type="Proteomes" id="UP000007799">
    <property type="component" value="Unassembled WGS sequence"/>
</dbReference>
<reference evidence="3" key="1">
    <citation type="submission" date="2009-08" db="EMBL/GenBank/DDBJ databases">
        <title>Annotation of Salpingoeca rosetta.</title>
        <authorList>
            <consortium name="The Broad Institute Genome Sequencing Platform"/>
            <person name="Russ C."/>
            <person name="Cuomo C."/>
            <person name="Burger G."/>
            <person name="Gray M.W."/>
            <person name="Holland P.W.H."/>
            <person name="King N."/>
            <person name="Lang F.B.F."/>
            <person name="Roger A.J."/>
            <person name="Ruiz-Trillo I."/>
            <person name="Young S.K."/>
            <person name="Zeng Q."/>
            <person name="Gargeya S."/>
            <person name="Alvarado L."/>
            <person name="Berlin A."/>
            <person name="Chapman S.B."/>
            <person name="Chen Z."/>
            <person name="Freedman E."/>
            <person name="Gellesch M."/>
            <person name="Goldberg J."/>
            <person name="Griggs A."/>
            <person name="Gujja S."/>
            <person name="Heilman E."/>
            <person name="Heiman D."/>
            <person name="Howarth C."/>
            <person name="Mehta T."/>
            <person name="Neiman D."/>
            <person name="Pearson M."/>
            <person name="Roberts A."/>
            <person name="Saif S."/>
            <person name="Shea T."/>
            <person name="Shenoy N."/>
            <person name="Sisk P."/>
            <person name="Stolte C."/>
            <person name="Sykes S."/>
            <person name="White J."/>
            <person name="Yandava C."/>
            <person name="Haas B."/>
            <person name="Nusbaum C."/>
            <person name="Birren B."/>
        </authorList>
    </citation>
    <scope>NUCLEOTIDE SEQUENCE [LARGE SCALE GENOMIC DNA]</scope>
    <source>
        <strain evidence="3">ATCC 50818</strain>
    </source>
</reference>
<dbReference type="GeneID" id="16076763"/>
<organism evidence="4">
    <name type="scientific">Salpingoeca rosetta (strain ATCC 50818 / BSB-021)</name>
    <dbReference type="NCBI Taxonomy" id="946362"/>
    <lineage>
        <taxon>Eukaryota</taxon>
        <taxon>Choanoflagellata</taxon>
        <taxon>Craspedida</taxon>
        <taxon>Salpingoecidae</taxon>
        <taxon>Salpingoeca</taxon>
    </lineage>
</organism>
<dbReference type="EMBL" id="GL832960">
    <property type="protein sequence ID" value="EGD81993.1"/>
    <property type="molecule type" value="Genomic_DNA"/>
</dbReference>
<dbReference type="InParanoid" id="F2U2Z9"/>
<accession>F2U2Z9</accession>
<evidence type="ECO:0000313" key="4">
    <source>
        <dbReference type="Proteomes" id="UP000007799"/>
    </source>
</evidence>
<protein>
    <submittedName>
        <fullName evidence="3">Uncharacterized protein</fullName>
    </submittedName>
</protein>
<keyword evidence="4" id="KW-1185">Reference proteome</keyword>
<name>F2U2Z9_SALR5</name>
<evidence type="ECO:0000256" key="2">
    <source>
        <dbReference type="SAM" id="MobiDB-lite"/>
    </source>
</evidence>
<dbReference type="KEGG" id="sre:PTSG_02680"/>
<dbReference type="AlphaFoldDB" id="F2U2Z9"/>
<sequence length="399" mass="41966">MPLPIRTTGIRTKFAVKSKHGDVFVNSFIAKDGVNEVGKVEEGRSTTPETRPGERANEKVNAAAQGATNGRQGPAQVLKLSLNRDPALRGICYATVQQQQQGATVAVPCRCGSATRHGRVHLTAPLYSLYSSSWATPRASDTPLQQIMPASPAFCLVLLVLLLVTFLFNTGAQEHSEDPNNASIYIDEAGHMVFEDSEGQVSLKDLLQALGTLQQSVSTLQNDNAGLRNQNSQLEARLMTVEEQQQQQQQPEPCIAFTAKTAMTTPGTFNVSLSFTQGTNLPRNVSLYIEVGGGGGAGASAGCSTYNQAGASTSLVQPSAATTWLSATGGDAGKYTAAFGVGHGYGDEGPIRMVGRGGDGGGGSSYMDYTSHNGGNGGYAAGVFQVDSAWSRISRLLLE</sequence>
<dbReference type="RefSeq" id="XP_004996176.1">
    <property type="nucleotide sequence ID" value="XM_004996119.1"/>
</dbReference>
<feature type="coiled-coil region" evidence="1">
    <location>
        <begin position="203"/>
        <end position="244"/>
    </location>
</feature>
<evidence type="ECO:0000256" key="1">
    <source>
        <dbReference type="SAM" id="Coils"/>
    </source>
</evidence>
<proteinExistence type="predicted"/>
<evidence type="ECO:0000313" key="3">
    <source>
        <dbReference type="EMBL" id="EGD81993.1"/>
    </source>
</evidence>
<gene>
    <name evidence="3" type="ORF">PTSG_02680</name>
</gene>
<feature type="region of interest" description="Disordered" evidence="2">
    <location>
        <begin position="39"/>
        <end position="60"/>
    </location>
</feature>
<keyword evidence="1" id="KW-0175">Coiled coil</keyword>